<accession>A0ABU6CT67</accession>
<reference evidence="3" key="1">
    <citation type="submission" date="2023-07" db="EMBL/GenBank/DDBJ databases">
        <title>The carbon used by Thiothrix.</title>
        <authorList>
            <person name="Chen L."/>
        </authorList>
    </citation>
    <scope>NUCLEOTIDE SEQUENCE [LARGE SCALE GENOMIC DNA]</scope>
</reference>
<sequence length="197" mass="21421">MDNNRLGFADVRTAAAGRWETIHRALGVSIPNTTKHTACPGCGGKDRFRLDKDYQQSGRWICGGGGDFQQGDGFALLAHVQGWTLAESLRAVADHLGLTHASDFERQQIKRKAAEQSAKLEAAARAKEEQARTDSNLLAMLENLIDSIKHRQHLQRAVNGVVTVSPTTGEIEAAQELNAAILENYAGKQGVDYDRAA</sequence>
<evidence type="ECO:0000259" key="1">
    <source>
        <dbReference type="SMART" id="SM00778"/>
    </source>
</evidence>
<dbReference type="InterPro" id="IPR013237">
    <property type="entry name" value="Phage_T7_Gp4_N"/>
</dbReference>
<evidence type="ECO:0000313" key="3">
    <source>
        <dbReference type="Proteomes" id="UP001308005"/>
    </source>
</evidence>
<proteinExistence type="predicted"/>
<reference evidence="2 3" key="2">
    <citation type="submission" date="2024-01" db="EMBL/GenBank/DDBJ databases">
        <authorList>
            <person name="Xie X."/>
        </authorList>
    </citation>
    <scope>NUCLEOTIDE SEQUENCE [LARGE SCALE GENOMIC DNA]</scope>
    <source>
        <strain evidence="2">SCUT-1</strain>
    </source>
</reference>
<feature type="domain" description="DNA primase/helicase Gp4 N-terminal Bacteriophage T7-like" evidence="1">
    <location>
        <begin position="34"/>
        <end position="74"/>
    </location>
</feature>
<comment type="caution">
    <text evidence="2">The sequence shown here is derived from an EMBL/GenBank/DDBJ whole genome shotgun (WGS) entry which is preliminary data.</text>
</comment>
<dbReference type="RefSeq" id="WP_324692546.1">
    <property type="nucleotide sequence ID" value="NZ_JAYMYJ010000001.1"/>
</dbReference>
<dbReference type="Pfam" id="PF08273">
    <property type="entry name" value="Zn_Ribbon_Prim"/>
    <property type="match status" value="1"/>
</dbReference>
<organism evidence="2 3">
    <name type="scientific">Candidatus Thiothrix phosphatis</name>
    <dbReference type="NCBI Taxonomy" id="3112415"/>
    <lineage>
        <taxon>Bacteria</taxon>
        <taxon>Pseudomonadati</taxon>
        <taxon>Pseudomonadota</taxon>
        <taxon>Gammaproteobacteria</taxon>
        <taxon>Thiotrichales</taxon>
        <taxon>Thiotrichaceae</taxon>
        <taxon>Thiothrix</taxon>
    </lineage>
</organism>
<dbReference type="SUPFAM" id="SSF57783">
    <property type="entry name" value="Zinc beta-ribbon"/>
    <property type="match status" value="1"/>
</dbReference>
<protein>
    <submittedName>
        <fullName evidence="2">Primase-helicase zinc-binding domain-containing protein</fullName>
    </submittedName>
</protein>
<dbReference type="Proteomes" id="UP001308005">
    <property type="component" value="Unassembled WGS sequence"/>
</dbReference>
<name>A0ABU6CT67_9GAMM</name>
<evidence type="ECO:0000313" key="2">
    <source>
        <dbReference type="EMBL" id="MEB4589354.1"/>
    </source>
</evidence>
<dbReference type="EMBL" id="JAYMYJ010000001">
    <property type="protein sequence ID" value="MEB4589354.1"/>
    <property type="molecule type" value="Genomic_DNA"/>
</dbReference>
<dbReference type="SMART" id="SM00778">
    <property type="entry name" value="Prim_Zn_Ribbon"/>
    <property type="match status" value="1"/>
</dbReference>
<keyword evidence="3" id="KW-1185">Reference proteome</keyword>
<gene>
    <name evidence="2" type="ORF">VSS37_00020</name>
</gene>